<sequence>MTKTIYCEVSEHLKLMNLGSASGPDGVKTFLLERHIPQILKDCRTTVIPKVDNPRSDAEDFWSITIGLCMYRLFSKIVTNPVSELTPLNPCHKAFQSGTDGAFDNVSNVASLLKVVRRTAGPDGIQESHLRTCDPVCLAKAFNLFLLARHIPQQLKDCRTTLIPKTDDPRPDAEDYRPITIVSCVYQLFRKIVTRREAHKRGKELIVSTDLAKAFDTINHSSIDRALCMQGLDVDSRNFTAKMVTGSSTVIKGDGGALSTRIEINQGVRQGDPISPLLFNSVMVELIECL</sequence>
<dbReference type="PROSITE" id="PS50878">
    <property type="entry name" value="RT_POL"/>
    <property type="match status" value="1"/>
</dbReference>
<evidence type="ECO:0000313" key="2">
    <source>
        <dbReference type="EMBL" id="KRY45082.1"/>
    </source>
</evidence>
<dbReference type="InterPro" id="IPR000477">
    <property type="entry name" value="RT_dom"/>
</dbReference>
<feature type="domain" description="Reverse transcriptase" evidence="1">
    <location>
        <begin position="144"/>
        <end position="290"/>
    </location>
</feature>
<dbReference type="EMBL" id="JYDI01000414">
    <property type="protein sequence ID" value="KRY45082.1"/>
    <property type="molecule type" value="Genomic_DNA"/>
</dbReference>
<evidence type="ECO:0000259" key="1">
    <source>
        <dbReference type="PROSITE" id="PS50878"/>
    </source>
</evidence>
<accession>A0A0V1C711</accession>
<proteinExistence type="predicted"/>
<comment type="caution">
    <text evidence="2">The sequence shown here is derived from an EMBL/GenBank/DDBJ whole genome shotgun (WGS) entry which is preliminary data.</text>
</comment>
<evidence type="ECO:0000313" key="3">
    <source>
        <dbReference type="Proteomes" id="UP000054653"/>
    </source>
</evidence>
<dbReference type="SUPFAM" id="SSF56672">
    <property type="entry name" value="DNA/RNA polymerases"/>
    <property type="match status" value="1"/>
</dbReference>
<name>A0A0V1C711_TRIBR</name>
<dbReference type="Pfam" id="PF00078">
    <property type="entry name" value="RVT_1"/>
    <property type="match status" value="1"/>
</dbReference>
<dbReference type="AlphaFoldDB" id="A0A0V1C711"/>
<dbReference type="PANTHER" id="PTHR19446">
    <property type="entry name" value="REVERSE TRANSCRIPTASES"/>
    <property type="match status" value="1"/>
</dbReference>
<dbReference type="OrthoDB" id="410104at2759"/>
<reference evidence="2 3" key="1">
    <citation type="submission" date="2015-01" db="EMBL/GenBank/DDBJ databases">
        <title>Evolution of Trichinella species and genotypes.</title>
        <authorList>
            <person name="Korhonen P.K."/>
            <person name="Edoardo P."/>
            <person name="Giuseppe L.R."/>
            <person name="Gasser R.B."/>
        </authorList>
    </citation>
    <scope>NUCLEOTIDE SEQUENCE [LARGE SCALE GENOMIC DNA]</scope>
    <source>
        <strain evidence="2">ISS120</strain>
    </source>
</reference>
<gene>
    <name evidence="2" type="ORF">T03_12613</name>
</gene>
<protein>
    <submittedName>
        <fullName evidence="2">Retrovirus-related Pol polyprotein from type-1 retrotransposable element</fullName>
    </submittedName>
</protein>
<dbReference type="STRING" id="45882.A0A0V1C711"/>
<keyword evidence="3" id="KW-1185">Reference proteome</keyword>
<dbReference type="Proteomes" id="UP000054653">
    <property type="component" value="Unassembled WGS sequence"/>
</dbReference>
<dbReference type="InterPro" id="IPR043502">
    <property type="entry name" value="DNA/RNA_pol_sf"/>
</dbReference>
<organism evidence="2 3">
    <name type="scientific">Trichinella britovi</name>
    <name type="common">Parasitic roundworm</name>
    <dbReference type="NCBI Taxonomy" id="45882"/>
    <lineage>
        <taxon>Eukaryota</taxon>
        <taxon>Metazoa</taxon>
        <taxon>Ecdysozoa</taxon>
        <taxon>Nematoda</taxon>
        <taxon>Enoplea</taxon>
        <taxon>Dorylaimia</taxon>
        <taxon>Trichinellida</taxon>
        <taxon>Trichinellidae</taxon>
        <taxon>Trichinella</taxon>
    </lineage>
</organism>